<reference evidence="3 4" key="1">
    <citation type="submission" date="2020-08" db="EMBL/GenBank/DDBJ databases">
        <title>Genomic Encyclopedia of Type Strains, Phase IV (KMG-IV): sequencing the most valuable type-strain genomes for metagenomic binning, comparative biology and taxonomic classification.</title>
        <authorList>
            <person name="Goeker M."/>
        </authorList>
    </citation>
    <scope>NUCLEOTIDE SEQUENCE [LARGE SCALE GENOMIC DNA]</scope>
    <source>
        <strain evidence="3 4">DSM 15867</strain>
    </source>
</reference>
<feature type="compositionally biased region" description="Low complexity" evidence="1">
    <location>
        <begin position="21"/>
        <end position="31"/>
    </location>
</feature>
<evidence type="ECO:0000313" key="3">
    <source>
        <dbReference type="EMBL" id="MBB4617143.1"/>
    </source>
</evidence>
<dbReference type="Proteomes" id="UP000574769">
    <property type="component" value="Unassembled WGS sequence"/>
</dbReference>
<protein>
    <submittedName>
        <fullName evidence="3">Uncharacterized protein</fullName>
    </submittedName>
</protein>
<evidence type="ECO:0000256" key="1">
    <source>
        <dbReference type="SAM" id="MobiDB-lite"/>
    </source>
</evidence>
<organism evidence="3 4">
    <name type="scientific">Sphingomonas abaci</name>
    <dbReference type="NCBI Taxonomy" id="237611"/>
    <lineage>
        <taxon>Bacteria</taxon>
        <taxon>Pseudomonadati</taxon>
        <taxon>Pseudomonadota</taxon>
        <taxon>Alphaproteobacteria</taxon>
        <taxon>Sphingomonadales</taxon>
        <taxon>Sphingomonadaceae</taxon>
        <taxon>Sphingomonas</taxon>
    </lineage>
</organism>
<gene>
    <name evidence="3" type="ORF">GGQ96_001263</name>
</gene>
<name>A0A7W7AHJ6_9SPHN</name>
<dbReference type="EMBL" id="JACHNY010000002">
    <property type="protein sequence ID" value="MBB4617143.1"/>
    <property type="molecule type" value="Genomic_DNA"/>
</dbReference>
<keyword evidence="4" id="KW-1185">Reference proteome</keyword>
<evidence type="ECO:0000313" key="4">
    <source>
        <dbReference type="Proteomes" id="UP000574769"/>
    </source>
</evidence>
<dbReference type="AlphaFoldDB" id="A0A7W7AHJ6"/>
<accession>A0A7W7AHJ6</accession>
<feature type="chain" id="PRO_5031122958" evidence="2">
    <location>
        <begin position="22"/>
        <end position="178"/>
    </location>
</feature>
<feature type="signal peptide" evidence="2">
    <location>
        <begin position="1"/>
        <end position="21"/>
    </location>
</feature>
<evidence type="ECO:0000256" key="2">
    <source>
        <dbReference type="SAM" id="SignalP"/>
    </source>
</evidence>
<sequence>MALPVLLALTVAGCVAPAVQAPPTTTSRPETAAPPPPVQPALGADWRDWPLTPGTWRYAPASPGLTVATFGDAQGLPRLRLSCDRSARQVAITLPGATGVASLEVRTTSTSRAIAATALSRADEWPPVSLEARLASTDPLLDAMAFSRGRFTIAQAGRPPLVVPAYAEIGRVIEDCRS</sequence>
<feature type="region of interest" description="Disordered" evidence="1">
    <location>
        <begin position="21"/>
        <end position="42"/>
    </location>
</feature>
<proteinExistence type="predicted"/>
<keyword evidence="2" id="KW-0732">Signal</keyword>
<comment type="caution">
    <text evidence="3">The sequence shown here is derived from an EMBL/GenBank/DDBJ whole genome shotgun (WGS) entry which is preliminary data.</text>
</comment>